<dbReference type="AlphaFoldDB" id="A0A372NNI7"/>
<proteinExistence type="predicted"/>
<dbReference type="RefSeq" id="WP_117394162.1">
    <property type="nucleotide sequence ID" value="NZ_QWDC01000005.1"/>
</dbReference>
<protein>
    <submittedName>
        <fullName evidence="2">Class I SAM-dependent methyltransferase</fullName>
    </submittedName>
</protein>
<dbReference type="GO" id="GO:0032259">
    <property type="term" value="P:methylation"/>
    <property type="evidence" value="ECO:0007669"/>
    <property type="project" value="UniProtKB-KW"/>
</dbReference>
<organism evidence="2 3">
    <name type="scientific">Mucilaginibacter conchicola</name>
    <dbReference type="NCBI Taxonomy" id="2303333"/>
    <lineage>
        <taxon>Bacteria</taxon>
        <taxon>Pseudomonadati</taxon>
        <taxon>Bacteroidota</taxon>
        <taxon>Sphingobacteriia</taxon>
        <taxon>Sphingobacteriales</taxon>
        <taxon>Sphingobacteriaceae</taxon>
        <taxon>Mucilaginibacter</taxon>
    </lineage>
</organism>
<gene>
    <name evidence="2" type="ORF">D0C36_23455</name>
</gene>
<keyword evidence="2" id="KW-0808">Transferase</keyword>
<name>A0A372NNI7_9SPHI</name>
<reference evidence="2 3" key="1">
    <citation type="submission" date="2018-08" db="EMBL/GenBank/DDBJ databases">
        <title>Mucilaginibacter sp. MYSH2.</title>
        <authorList>
            <person name="Seo T."/>
        </authorList>
    </citation>
    <scope>NUCLEOTIDE SEQUENCE [LARGE SCALE GENOMIC DNA]</scope>
    <source>
        <strain evidence="2 3">MYSH2</strain>
    </source>
</reference>
<dbReference type="SUPFAM" id="SSF53335">
    <property type="entry name" value="S-adenosyl-L-methionine-dependent methyltransferases"/>
    <property type="match status" value="1"/>
</dbReference>
<dbReference type="CDD" id="cd02440">
    <property type="entry name" value="AdoMet_MTases"/>
    <property type="match status" value="1"/>
</dbReference>
<sequence>MAKGNYDNAASFYDKLSRLVFGNNLVKAQVYLLKHIPANAKVLIVGGGTGWILDEISRIHLSGLDITYVEVSANMMALSQKRNIGGNVVHFTNLPIQEVDLADDFDIVITPFLLDNFTDENLPLVFNPIHNALRSGGLWLYTDFQLTGKLWQGIMLKSMLLFFKLLCGVESWRLPDAKGMFARHGYSAEDEKSFFGEFVVSGVYLKK</sequence>
<accession>A0A372NNI7</accession>
<keyword evidence="3" id="KW-1185">Reference proteome</keyword>
<evidence type="ECO:0000313" key="3">
    <source>
        <dbReference type="Proteomes" id="UP000264217"/>
    </source>
</evidence>
<dbReference type="Gene3D" id="3.40.50.150">
    <property type="entry name" value="Vaccinia Virus protein VP39"/>
    <property type="match status" value="1"/>
</dbReference>
<dbReference type="GO" id="GO:0008168">
    <property type="term" value="F:methyltransferase activity"/>
    <property type="evidence" value="ECO:0007669"/>
    <property type="project" value="UniProtKB-KW"/>
</dbReference>
<dbReference type="EMBL" id="QWDC01000005">
    <property type="protein sequence ID" value="RFZ90200.1"/>
    <property type="molecule type" value="Genomic_DNA"/>
</dbReference>
<dbReference type="PROSITE" id="PS01330">
    <property type="entry name" value="PABS_1"/>
    <property type="match status" value="1"/>
</dbReference>
<comment type="caution">
    <text evidence="2">The sequence shown here is derived from an EMBL/GenBank/DDBJ whole genome shotgun (WGS) entry which is preliminary data.</text>
</comment>
<dbReference type="Proteomes" id="UP000264217">
    <property type="component" value="Unassembled WGS sequence"/>
</dbReference>
<dbReference type="InterPro" id="IPR030373">
    <property type="entry name" value="PABS_CS"/>
</dbReference>
<evidence type="ECO:0000313" key="2">
    <source>
        <dbReference type="EMBL" id="RFZ90200.1"/>
    </source>
</evidence>
<dbReference type="InterPro" id="IPR041698">
    <property type="entry name" value="Methyltransf_25"/>
</dbReference>
<dbReference type="InterPro" id="IPR029063">
    <property type="entry name" value="SAM-dependent_MTases_sf"/>
</dbReference>
<dbReference type="Pfam" id="PF13649">
    <property type="entry name" value="Methyltransf_25"/>
    <property type="match status" value="1"/>
</dbReference>
<feature type="domain" description="Methyltransferase" evidence="1">
    <location>
        <begin position="42"/>
        <end position="137"/>
    </location>
</feature>
<dbReference type="OrthoDB" id="836632at2"/>
<evidence type="ECO:0000259" key="1">
    <source>
        <dbReference type="Pfam" id="PF13649"/>
    </source>
</evidence>
<keyword evidence="2" id="KW-0489">Methyltransferase</keyword>